<dbReference type="EMBL" id="CAJNNW010036974">
    <property type="protein sequence ID" value="CAE8738643.1"/>
    <property type="molecule type" value="Genomic_DNA"/>
</dbReference>
<dbReference type="Proteomes" id="UP000626109">
    <property type="component" value="Unassembled WGS sequence"/>
</dbReference>
<sequence length="126" mass="13784">AAAKDDMMQRLVCYMLAILLVPVELAHRDLDRLRVDFARVDQDFDGFIPRMVAQGLLVLRGCVESQAEAAVSIADVRGTGVLDFSGLAAAALFTDMLPSSSFSPSVKDLVSRLERLCFEAFGDEEE</sequence>
<evidence type="ECO:0000313" key="2">
    <source>
        <dbReference type="EMBL" id="CAE8738643.1"/>
    </source>
</evidence>
<gene>
    <name evidence="2" type="ORF">PGLA2088_LOCUS49281</name>
</gene>
<dbReference type="InterPro" id="IPR011992">
    <property type="entry name" value="EF-hand-dom_pair"/>
</dbReference>
<comment type="caution">
    <text evidence="2">The sequence shown here is derived from an EMBL/GenBank/DDBJ whole genome shotgun (WGS) entry which is preliminary data.</text>
</comment>
<name>A0A813LUI7_POLGL</name>
<accession>A0A813LUI7</accession>
<organism evidence="2 3">
    <name type="scientific">Polarella glacialis</name>
    <name type="common">Dinoflagellate</name>
    <dbReference type="NCBI Taxonomy" id="89957"/>
    <lineage>
        <taxon>Eukaryota</taxon>
        <taxon>Sar</taxon>
        <taxon>Alveolata</taxon>
        <taxon>Dinophyceae</taxon>
        <taxon>Suessiales</taxon>
        <taxon>Suessiaceae</taxon>
        <taxon>Polarella</taxon>
    </lineage>
</organism>
<reference evidence="2" key="1">
    <citation type="submission" date="2021-02" db="EMBL/GenBank/DDBJ databases">
        <authorList>
            <person name="Dougan E. K."/>
            <person name="Rhodes N."/>
            <person name="Thang M."/>
            <person name="Chan C."/>
        </authorList>
    </citation>
    <scope>NUCLEOTIDE SEQUENCE</scope>
</reference>
<evidence type="ECO:0000256" key="1">
    <source>
        <dbReference type="SAM" id="SignalP"/>
    </source>
</evidence>
<evidence type="ECO:0000313" key="3">
    <source>
        <dbReference type="Proteomes" id="UP000626109"/>
    </source>
</evidence>
<dbReference type="AlphaFoldDB" id="A0A813LUI7"/>
<feature type="non-terminal residue" evidence="2">
    <location>
        <position position="126"/>
    </location>
</feature>
<dbReference type="SUPFAM" id="SSF47473">
    <property type="entry name" value="EF-hand"/>
    <property type="match status" value="1"/>
</dbReference>
<feature type="chain" id="PRO_5032998042" description="Calmodulin" evidence="1">
    <location>
        <begin position="27"/>
        <end position="126"/>
    </location>
</feature>
<proteinExistence type="predicted"/>
<feature type="non-terminal residue" evidence="2">
    <location>
        <position position="1"/>
    </location>
</feature>
<protein>
    <recommendedName>
        <fullName evidence="4">Calmodulin</fullName>
    </recommendedName>
</protein>
<keyword evidence="1" id="KW-0732">Signal</keyword>
<feature type="signal peptide" evidence="1">
    <location>
        <begin position="1"/>
        <end position="26"/>
    </location>
</feature>
<evidence type="ECO:0008006" key="4">
    <source>
        <dbReference type="Google" id="ProtNLM"/>
    </source>
</evidence>